<dbReference type="Gene3D" id="3.30.1490.100">
    <property type="entry name" value="DNA polymerase, Y-family, little finger domain"/>
    <property type="match status" value="2"/>
</dbReference>
<dbReference type="InterPro" id="IPR043128">
    <property type="entry name" value="Rev_trsase/Diguanyl_cyclase"/>
</dbReference>
<evidence type="ECO:0000313" key="4">
    <source>
        <dbReference type="EMBL" id="KAK9702115.1"/>
    </source>
</evidence>
<dbReference type="PANTHER" id="PTHR46404:SF1">
    <property type="entry name" value="DNA POLYMERASE IOTA"/>
    <property type="match status" value="1"/>
</dbReference>
<accession>A0AAW1JFB1</accession>
<name>A0AAW1JFB1_POPJA</name>
<dbReference type="Pfam" id="PF21999">
    <property type="entry name" value="IMS_HHH_1"/>
    <property type="match status" value="1"/>
</dbReference>
<dbReference type="GO" id="GO:0003684">
    <property type="term" value="F:damaged DNA binding"/>
    <property type="evidence" value="ECO:0007669"/>
    <property type="project" value="InterPro"/>
</dbReference>
<dbReference type="FunFam" id="3.40.1170.60:FF:000006">
    <property type="entry name" value="DNA polymerase iota"/>
    <property type="match status" value="1"/>
</dbReference>
<dbReference type="PROSITE" id="PS50173">
    <property type="entry name" value="UMUC"/>
    <property type="match status" value="1"/>
</dbReference>
<dbReference type="InterPro" id="IPR036775">
    <property type="entry name" value="DNA_pol_Y-fam_lit_finger_sf"/>
</dbReference>
<dbReference type="GO" id="GO:0006281">
    <property type="term" value="P:DNA repair"/>
    <property type="evidence" value="ECO:0007669"/>
    <property type="project" value="InterPro"/>
</dbReference>
<dbReference type="PANTHER" id="PTHR46404">
    <property type="entry name" value="DNA POLYMERASE IOTA"/>
    <property type="match status" value="1"/>
</dbReference>
<proteinExistence type="inferred from homology"/>
<dbReference type="SUPFAM" id="SSF100879">
    <property type="entry name" value="Lesion bypass DNA polymerase (Y-family), little finger domain"/>
    <property type="match status" value="1"/>
</dbReference>
<dbReference type="InterPro" id="IPR001126">
    <property type="entry name" value="UmuC"/>
</dbReference>
<keyword evidence="5" id="KW-1185">Reference proteome</keyword>
<dbReference type="Proteomes" id="UP001458880">
    <property type="component" value="Unassembled WGS sequence"/>
</dbReference>
<dbReference type="Gene3D" id="1.10.150.20">
    <property type="entry name" value="5' to 3' exonuclease, C-terminal subdomain"/>
    <property type="match status" value="1"/>
</dbReference>
<feature type="domain" description="UmuC" evidence="3">
    <location>
        <begin position="15"/>
        <end position="225"/>
    </location>
</feature>
<dbReference type="EMBL" id="JASPKY010000400">
    <property type="protein sequence ID" value="KAK9702115.1"/>
    <property type="molecule type" value="Genomic_DNA"/>
</dbReference>
<organism evidence="4 5">
    <name type="scientific">Popillia japonica</name>
    <name type="common">Japanese beetle</name>
    <dbReference type="NCBI Taxonomy" id="7064"/>
    <lineage>
        <taxon>Eukaryota</taxon>
        <taxon>Metazoa</taxon>
        <taxon>Ecdysozoa</taxon>
        <taxon>Arthropoda</taxon>
        <taxon>Hexapoda</taxon>
        <taxon>Insecta</taxon>
        <taxon>Pterygota</taxon>
        <taxon>Neoptera</taxon>
        <taxon>Endopterygota</taxon>
        <taxon>Coleoptera</taxon>
        <taxon>Polyphaga</taxon>
        <taxon>Scarabaeiformia</taxon>
        <taxon>Scarabaeidae</taxon>
        <taxon>Rutelinae</taxon>
        <taxon>Popillia</taxon>
    </lineage>
</organism>
<keyword evidence="2" id="KW-0237">DNA synthesis</keyword>
<dbReference type="Gene3D" id="6.10.250.1630">
    <property type="match status" value="1"/>
</dbReference>
<dbReference type="InterPro" id="IPR017961">
    <property type="entry name" value="DNA_pol_Y-fam_little_finger"/>
</dbReference>
<sequence>MDTRNLQTNDHARTIIHIDIDCFYAQVEMNKNPQLKSVPMGVQQKNYVITSNYIARENGIKKCMFISDALKVCPNIVLVNGEDLHDYRQISYKVTTCLQKYSMQVERLGLDENFIDVTELVEAKLKSNNESANPIGHIFGTVGENECDCGCYLRLTIGSVIAQEIRDAIKSEFQLTCSAGIAHNKLFAKLAGAKHKPDQQTILFPNSSCELLYSLHSIGDIPGIGRVMVEVLRNLGVISIRDLQNFDFERLKSTFGEEKANLIHNLSNGIDNSLVKSSGKPHSIGLEDSCRNITAIGEVKDKLNQLLNRLMILVSEDGRIPRTIKLTIRKFDNTSKMSNRESRQTNIGASLFSVKNDSIQLLPKSEQKLMSTIMILFSKLVDINKPKSEQKLMSTIMILFSKLVDINKPYHITLLGLSFTKFLERMNGRSSITSFFRKNVEVQSITNIENKDDLNSSPMEYSTFSYDLSGSESEIEPSPKKTKFTKLIVKRRCFESDDCPSPSKLKVADLHLSTKNISSDDSSDSKHSISDDISNNICCPPNVDVNVFKELPRELQQEIWNDYKRDVNEKQQKLQQVIKKPKPNTLLNYFLKN</sequence>
<dbReference type="GO" id="GO:0019985">
    <property type="term" value="P:translesion synthesis"/>
    <property type="evidence" value="ECO:0007669"/>
    <property type="project" value="TreeGrafter"/>
</dbReference>
<dbReference type="Pfam" id="PF11799">
    <property type="entry name" value="IMS_C"/>
    <property type="match status" value="1"/>
</dbReference>
<protein>
    <submittedName>
        <fullName evidence="4">ImpB/mucB/samB family C-terminal domain</fullName>
    </submittedName>
</protein>
<evidence type="ECO:0000256" key="1">
    <source>
        <dbReference type="ARBA" id="ARBA00010945"/>
    </source>
</evidence>
<dbReference type="Gene3D" id="3.40.1170.60">
    <property type="match status" value="1"/>
</dbReference>
<dbReference type="PIRSF" id="PIRSF036603">
    <property type="entry name" value="DPol_eta"/>
    <property type="match status" value="1"/>
</dbReference>
<comment type="similarity">
    <text evidence="1">Belongs to the DNA polymerase type-Y family.</text>
</comment>
<dbReference type="Pfam" id="PF00817">
    <property type="entry name" value="IMS"/>
    <property type="match status" value="1"/>
</dbReference>
<comment type="caution">
    <text evidence="4">The sequence shown here is derived from an EMBL/GenBank/DDBJ whole genome shotgun (WGS) entry which is preliminary data.</text>
</comment>
<gene>
    <name evidence="4" type="ORF">QE152_g30179</name>
</gene>
<evidence type="ECO:0000259" key="3">
    <source>
        <dbReference type="PROSITE" id="PS50173"/>
    </source>
</evidence>
<dbReference type="InterPro" id="IPR043502">
    <property type="entry name" value="DNA/RNA_pol_sf"/>
</dbReference>
<dbReference type="InterPro" id="IPR053848">
    <property type="entry name" value="IMS_HHH_1"/>
</dbReference>
<evidence type="ECO:0000256" key="2">
    <source>
        <dbReference type="ARBA" id="ARBA00022634"/>
    </source>
</evidence>
<dbReference type="SUPFAM" id="SSF56672">
    <property type="entry name" value="DNA/RNA polymerases"/>
    <property type="match status" value="1"/>
</dbReference>
<evidence type="ECO:0000313" key="5">
    <source>
        <dbReference type="Proteomes" id="UP001458880"/>
    </source>
</evidence>
<dbReference type="Gene3D" id="3.30.70.270">
    <property type="match status" value="1"/>
</dbReference>
<dbReference type="AlphaFoldDB" id="A0AAW1JFB1"/>
<reference evidence="4 5" key="1">
    <citation type="journal article" date="2024" name="BMC Genomics">
        <title>De novo assembly and annotation of Popillia japonica's genome with initial clues to its potential as an invasive pest.</title>
        <authorList>
            <person name="Cucini C."/>
            <person name="Boschi S."/>
            <person name="Funari R."/>
            <person name="Cardaioli E."/>
            <person name="Iannotti N."/>
            <person name="Marturano G."/>
            <person name="Paoli F."/>
            <person name="Bruttini M."/>
            <person name="Carapelli A."/>
            <person name="Frati F."/>
            <person name="Nardi F."/>
        </authorList>
    </citation>
    <scope>NUCLEOTIDE SEQUENCE [LARGE SCALE GENOMIC DNA]</scope>
    <source>
        <strain evidence="4">DMR45628</strain>
    </source>
</reference>
<dbReference type="GO" id="GO:0003887">
    <property type="term" value="F:DNA-directed DNA polymerase activity"/>
    <property type="evidence" value="ECO:0007669"/>
    <property type="project" value="InterPro"/>
</dbReference>